<evidence type="ECO:0000256" key="6">
    <source>
        <dbReference type="PROSITE-ProRule" id="PRU00277"/>
    </source>
</evidence>
<evidence type="ECO:0000256" key="2">
    <source>
        <dbReference type="ARBA" id="ARBA00013194"/>
    </source>
</evidence>
<keyword evidence="10" id="KW-1185">Reference proteome</keyword>
<evidence type="ECO:0000313" key="9">
    <source>
        <dbReference type="EMBL" id="KAH3682052.1"/>
    </source>
</evidence>
<dbReference type="EC" id="5.2.1.8" evidence="2 6"/>
<proteinExistence type="inferred from homology"/>
<organism evidence="9 10">
    <name type="scientific">Wickerhamomyces pijperi</name>
    <name type="common">Yeast</name>
    <name type="synonym">Pichia pijperi</name>
    <dbReference type="NCBI Taxonomy" id="599730"/>
    <lineage>
        <taxon>Eukaryota</taxon>
        <taxon>Fungi</taxon>
        <taxon>Dikarya</taxon>
        <taxon>Ascomycota</taxon>
        <taxon>Saccharomycotina</taxon>
        <taxon>Saccharomycetes</taxon>
        <taxon>Phaffomycetales</taxon>
        <taxon>Wickerhamomycetaceae</taxon>
        <taxon>Wickerhamomyces</taxon>
    </lineage>
</organism>
<evidence type="ECO:0000256" key="5">
    <source>
        <dbReference type="ARBA" id="ARBA00024206"/>
    </source>
</evidence>
<dbReference type="EMBL" id="JAEUBG010004010">
    <property type="protein sequence ID" value="KAH3682052.1"/>
    <property type="molecule type" value="Genomic_DNA"/>
</dbReference>
<accession>A0A9P8Q0Q7</accession>
<feature type="domain" description="PPIase FKBP-type" evidence="8">
    <location>
        <begin position="43"/>
        <end position="132"/>
    </location>
</feature>
<dbReference type="Pfam" id="PF00254">
    <property type="entry name" value="FKBP_C"/>
    <property type="match status" value="1"/>
</dbReference>
<reference evidence="9" key="1">
    <citation type="journal article" date="2021" name="Open Biol.">
        <title>Shared evolutionary footprints suggest mitochondrial oxidative damage underlies multiple complex I losses in fungi.</title>
        <authorList>
            <person name="Schikora-Tamarit M.A."/>
            <person name="Marcet-Houben M."/>
            <person name="Nosek J."/>
            <person name="Gabaldon T."/>
        </authorList>
    </citation>
    <scope>NUCLEOTIDE SEQUENCE</scope>
    <source>
        <strain evidence="9">CBS2887</strain>
    </source>
</reference>
<dbReference type="OrthoDB" id="1902587at2759"/>
<gene>
    <name evidence="9" type="ORF">WICPIJ_006988</name>
</gene>
<dbReference type="FunFam" id="3.10.50.40:FF:000006">
    <property type="entry name" value="Peptidyl-prolyl cis-trans isomerase"/>
    <property type="match status" value="1"/>
</dbReference>
<comment type="catalytic activity">
    <reaction evidence="1 6">
        <text>[protein]-peptidylproline (omega=180) = [protein]-peptidylproline (omega=0)</text>
        <dbReference type="Rhea" id="RHEA:16237"/>
        <dbReference type="Rhea" id="RHEA-COMP:10747"/>
        <dbReference type="Rhea" id="RHEA-COMP:10748"/>
        <dbReference type="ChEBI" id="CHEBI:83833"/>
        <dbReference type="ChEBI" id="CHEBI:83834"/>
        <dbReference type="EC" id="5.2.1.8"/>
    </reaction>
</comment>
<dbReference type="GO" id="GO:0003755">
    <property type="term" value="F:peptidyl-prolyl cis-trans isomerase activity"/>
    <property type="evidence" value="ECO:0007669"/>
    <property type="project" value="UniProtKB-KW"/>
</dbReference>
<name>A0A9P8Q0Q7_WICPI</name>
<dbReference type="AlphaFoldDB" id="A0A9P8Q0Q7"/>
<evidence type="ECO:0000259" key="8">
    <source>
        <dbReference type="PROSITE" id="PS50059"/>
    </source>
</evidence>
<dbReference type="PANTHER" id="PTHR45779">
    <property type="entry name" value="PEPTIDYLPROLYL ISOMERASE"/>
    <property type="match status" value="1"/>
</dbReference>
<dbReference type="SUPFAM" id="SSF54534">
    <property type="entry name" value="FKBP-like"/>
    <property type="match status" value="1"/>
</dbReference>
<dbReference type="PANTHER" id="PTHR45779:SF7">
    <property type="entry name" value="PEPTIDYLPROLYL ISOMERASE"/>
    <property type="match status" value="1"/>
</dbReference>
<evidence type="ECO:0000256" key="4">
    <source>
        <dbReference type="ARBA" id="ARBA00023235"/>
    </source>
</evidence>
<comment type="similarity">
    <text evidence="5">Belongs to the FKBP-type PPIase family. FKBP2 subfamily.</text>
</comment>
<dbReference type="InterPro" id="IPR046357">
    <property type="entry name" value="PPIase_dom_sf"/>
</dbReference>
<feature type="signal peptide" evidence="7">
    <location>
        <begin position="1"/>
        <end position="20"/>
    </location>
</feature>
<evidence type="ECO:0000256" key="3">
    <source>
        <dbReference type="ARBA" id="ARBA00023110"/>
    </source>
</evidence>
<sequence length="142" mass="15156">MKFTIVATTLLASTLSLVSATGSQLDIGLIYKPETCEQQASDNDMVSVHYTGSLKSNGQIFDSSVSRGRPIEFKLGVGQVIKGWDQGILGMCIGEKRKLQIPSELGYGKRGAGGVIPPNADLVFDVELMAIKPANGAKRDEL</sequence>
<dbReference type="InterPro" id="IPR001179">
    <property type="entry name" value="PPIase_FKBP_dom"/>
</dbReference>
<keyword evidence="4 6" id="KW-0413">Isomerase</keyword>
<keyword evidence="7" id="KW-0732">Signal</keyword>
<dbReference type="Proteomes" id="UP000774326">
    <property type="component" value="Unassembled WGS sequence"/>
</dbReference>
<dbReference type="PROSITE" id="PS50059">
    <property type="entry name" value="FKBP_PPIASE"/>
    <property type="match status" value="1"/>
</dbReference>
<reference evidence="9" key="2">
    <citation type="submission" date="2021-01" db="EMBL/GenBank/DDBJ databases">
        <authorList>
            <person name="Schikora-Tamarit M.A."/>
        </authorList>
    </citation>
    <scope>NUCLEOTIDE SEQUENCE</scope>
    <source>
        <strain evidence="9">CBS2887</strain>
    </source>
</reference>
<dbReference type="Gene3D" id="3.10.50.40">
    <property type="match status" value="1"/>
</dbReference>
<dbReference type="InterPro" id="IPR044609">
    <property type="entry name" value="FKBP2/11"/>
</dbReference>
<evidence type="ECO:0000256" key="7">
    <source>
        <dbReference type="SAM" id="SignalP"/>
    </source>
</evidence>
<keyword evidence="3 6" id="KW-0697">Rotamase</keyword>
<evidence type="ECO:0000313" key="10">
    <source>
        <dbReference type="Proteomes" id="UP000774326"/>
    </source>
</evidence>
<comment type="caution">
    <text evidence="9">The sequence shown here is derived from an EMBL/GenBank/DDBJ whole genome shotgun (WGS) entry which is preliminary data.</text>
</comment>
<protein>
    <recommendedName>
        <fullName evidence="2 6">peptidylprolyl isomerase</fullName>
        <ecNumber evidence="2 6">5.2.1.8</ecNumber>
    </recommendedName>
</protein>
<feature type="chain" id="PRO_5040510364" description="peptidylprolyl isomerase" evidence="7">
    <location>
        <begin position="21"/>
        <end position="142"/>
    </location>
</feature>
<dbReference type="GO" id="GO:0005783">
    <property type="term" value="C:endoplasmic reticulum"/>
    <property type="evidence" value="ECO:0007669"/>
    <property type="project" value="TreeGrafter"/>
</dbReference>
<evidence type="ECO:0000256" key="1">
    <source>
        <dbReference type="ARBA" id="ARBA00000971"/>
    </source>
</evidence>